<evidence type="ECO:0000313" key="1">
    <source>
        <dbReference type="EMBL" id="JAD58163.1"/>
    </source>
</evidence>
<organism evidence="1">
    <name type="scientific">Arundo donax</name>
    <name type="common">Giant reed</name>
    <name type="synonym">Donax arundinaceus</name>
    <dbReference type="NCBI Taxonomy" id="35708"/>
    <lineage>
        <taxon>Eukaryota</taxon>
        <taxon>Viridiplantae</taxon>
        <taxon>Streptophyta</taxon>
        <taxon>Embryophyta</taxon>
        <taxon>Tracheophyta</taxon>
        <taxon>Spermatophyta</taxon>
        <taxon>Magnoliopsida</taxon>
        <taxon>Liliopsida</taxon>
        <taxon>Poales</taxon>
        <taxon>Poaceae</taxon>
        <taxon>PACMAD clade</taxon>
        <taxon>Arundinoideae</taxon>
        <taxon>Arundineae</taxon>
        <taxon>Arundo</taxon>
    </lineage>
</organism>
<name>A0A0A9B7Q1_ARUDO</name>
<accession>A0A0A9B7Q1</accession>
<proteinExistence type="predicted"/>
<sequence>MLNLPPPLTQ</sequence>
<reference evidence="1" key="1">
    <citation type="submission" date="2014-09" db="EMBL/GenBank/DDBJ databases">
        <authorList>
            <person name="Magalhaes I.L.F."/>
            <person name="Oliveira U."/>
            <person name="Santos F.R."/>
            <person name="Vidigal T.H.D.A."/>
            <person name="Brescovit A.D."/>
            <person name="Santos A.J."/>
        </authorList>
    </citation>
    <scope>NUCLEOTIDE SEQUENCE</scope>
    <source>
        <tissue evidence="1">Shoot tissue taken approximately 20 cm above the soil surface</tissue>
    </source>
</reference>
<reference evidence="1" key="2">
    <citation type="journal article" date="2015" name="Data Brief">
        <title>Shoot transcriptome of the giant reed, Arundo donax.</title>
        <authorList>
            <person name="Barrero R.A."/>
            <person name="Guerrero F.D."/>
            <person name="Moolhuijzen P."/>
            <person name="Goolsby J.A."/>
            <person name="Tidwell J."/>
            <person name="Bellgard S.E."/>
            <person name="Bellgard M.I."/>
        </authorList>
    </citation>
    <scope>NUCLEOTIDE SEQUENCE</scope>
    <source>
        <tissue evidence="1">Shoot tissue taken approximately 20 cm above the soil surface</tissue>
    </source>
</reference>
<dbReference type="EMBL" id="GBRH01239732">
    <property type="protein sequence ID" value="JAD58163.1"/>
    <property type="molecule type" value="Transcribed_RNA"/>
</dbReference>
<protein>
    <submittedName>
        <fullName evidence="1">Uncharacterized protein</fullName>
    </submittedName>
</protein>